<feature type="compositionally biased region" description="Pro residues" evidence="1">
    <location>
        <begin position="453"/>
        <end position="465"/>
    </location>
</feature>
<comment type="caution">
    <text evidence="3">The sequence shown here is derived from an EMBL/GenBank/DDBJ whole genome shotgun (WGS) entry which is preliminary data.</text>
</comment>
<feature type="region of interest" description="Disordered" evidence="1">
    <location>
        <begin position="110"/>
        <end position="157"/>
    </location>
</feature>
<dbReference type="PANTHER" id="PTHR12419">
    <property type="entry name" value="OTU DOMAIN CONTAINING PROTEIN"/>
    <property type="match status" value="1"/>
</dbReference>
<dbReference type="Proteomes" id="UP001148786">
    <property type="component" value="Unassembled WGS sequence"/>
</dbReference>
<accession>A0A9W8MQD7</accession>
<dbReference type="Pfam" id="PF02338">
    <property type="entry name" value="OTU"/>
    <property type="match status" value="1"/>
</dbReference>
<dbReference type="GO" id="GO:0016579">
    <property type="term" value="P:protein deubiquitination"/>
    <property type="evidence" value="ECO:0007669"/>
    <property type="project" value="TreeGrafter"/>
</dbReference>
<dbReference type="EMBL" id="JANKHO010001853">
    <property type="protein sequence ID" value="KAJ3497586.1"/>
    <property type="molecule type" value="Genomic_DNA"/>
</dbReference>
<feature type="compositionally biased region" description="Low complexity" evidence="1">
    <location>
        <begin position="326"/>
        <end position="338"/>
    </location>
</feature>
<dbReference type="InterPro" id="IPR003323">
    <property type="entry name" value="OTU_dom"/>
</dbReference>
<dbReference type="PROSITE" id="PS50802">
    <property type="entry name" value="OTU"/>
    <property type="match status" value="1"/>
</dbReference>
<feature type="compositionally biased region" description="Basic and acidic residues" evidence="1">
    <location>
        <begin position="244"/>
        <end position="277"/>
    </location>
</feature>
<feature type="compositionally biased region" description="Low complexity" evidence="1">
    <location>
        <begin position="111"/>
        <end position="139"/>
    </location>
</feature>
<dbReference type="CDD" id="cd22756">
    <property type="entry name" value="OTU_OTUD3-like"/>
    <property type="match status" value="1"/>
</dbReference>
<sequence length="495" mass="53842">MLGLYAVNTLGDGNCLFRALSDQLHGSDSLHATLRREICDWIEEHKARYEPFVEDERGIDAHLRCMRANATFGGHMELSAFAHMTRRNVKVIQPGLVYVIEWAAGEMGENSSVASSSGGGNTPRRSTRSTSVSVSMASPSKKEKAKMKAQSENGEEVRVKTGRGYYVLEEVSSSDEDDDEDDEVEVEALVSQQAPKQESGGPTVYVAYHDWEHFSSIRNSRGPHTGLPEISEMPPPDAPASPDPKARERERKKERESREKEKKERDKARKVKDRADQEAGLLTVKLKLPSPSQTQVQEQKQEDDPTLIPLPTSRSASPYVSLDGPSGSTSSLASTSVTPINPHHNHNLLQTPRSQYRSPKRSFDESSASGGEDESKEKRSRRRVGSRSGMDVDMLPDTQGPPEAEAEEMHIDVEHVDPDADTPGLSAPGTSSSSSSSASSDAGSDLSSSSPTSPSPEPVEQPPLNPSSLVEPTGLSKRAKQKPLVCPKSGLPTLL</sequence>
<feature type="compositionally biased region" description="Basic and acidic residues" evidence="1">
    <location>
        <begin position="407"/>
        <end position="418"/>
    </location>
</feature>
<gene>
    <name evidence="3" type="ORF">NLJ89_g10330</name>
</gene>
<organism evidence="3 4">
    <name type="scientific">Agrocybe chaxingu</name>
    <dbReference type="NCBI Taxonomy" id="84603"/>
    <lineage>
        <taxon>Eukaryota</taxon>
        <taxon>Fungi</taxon>
        <taxon>Dikarya</taxon>
        <taxon>Basidiomycota</taxon>
        <taxon>Agaricomycotina</taxon>
        <taxon>Agaricomycetes</taxon>
        <taxon>Agaricomycetidae</taxon>
        <taxon>Agaricales</taxon>
        <taxon>Agaricineae</taxon>
        <taxon>Strophariaceae</taxon>
        <taxon>Agrocybe</taxon>
    </lineage>
</organism>
<feature type="compositionally biased region" description="Acidic residues" evidence="1">
    <location>
        <begin position="172"/>
        <end position="186"/>
    </location>
</feature>
<feature type="compositionally biased region" description="Low complexity" evidence="1">
    <location>
        <begin position="422"/>
        <end position="452"/>
    </location>
</feature>
<feature type="compositionally biased region" description="Pro residues" evidence="1">
    <location>
        <begin position="233"/>
        <end position="242"/>
    </location>
</feature>
<feature type="domain" description="OTU" evidence="2">
    <location>
        <begin position="4"/>
        <end position="220"/>
    </location>
</feature>
<dbReference type="GO" id="GO:0004843">
    <property type="term" value="F:cysteine-type deubiquitinase activity"/>
    <property type="evidence" value="ECO:0007669"/>
    <property type="project" value="TreeGrafter"/>
</dbReference>
<dbReference type="OrthoDB" id="415023at2759"/>
<keyword evidence="4" id="KW-1185">Reference proteome</keyword>
<name>A0A9W8MQD7_9AGAR</name>
<feature type="region of interest" description="Disordered" evidence="1">
    <location>
        <begin position="171"/>
        <end position="202"/>
    </location>
</feature>
<proteinExistence type="predicted"/>
<evidence type="ECO:0000259" key="2">
    <source>
        <dbReference type="PROSITE" id="PS50802"/>
    </source>
</evidence>
<dbReference type="AlphaFoldDB" id="A0A9W8MQD7"/>
<dbReference type="PANTHER" id="PTHR12419:SF7">
    <property type="entry name" value="OTU DOMAIN-CONTAINING PROTEIN 3"/>
    <property type="match status" value="1"/>
</dbReference>
<protein>
    <recommendedName>
        <fullName evidence="2">OTU domain-containing protein</fullName>
    </recommendedName>
</protein>
<evidence type="ECO:0000313" key="4">
    <source>
        <dbReference type="Proteomes" id="UP001148786"/>
    </source>
</evidence>
<dbReference type="SUPFAM" id="SSF54001">
    <property type="entry name" value="Cysteine proteinases"/>
    <property type="match status" value="1"/>
</dbReference>
<evidence type="ECO:0000313" key="3">
    <source>
        <dbReference type="EMBL" id="KAJ3497586.1"/>
    </source>
</evidence>
<dbReference type="InterPro" id="IPR038765">
    <property type="entry name" value="Papain-like_cys_pep_sf"/>
</dbReference>
<feature type="region of interest" description="Disordered" evidence="1">
    <location>
        <begin position="217"/>
        <end position="495"/>
    </location>
</feature>
<feature type="compositionally biased region" description="Polar residues" evidence="1">
    <location>
        <begin position="347"/>
        <end position="357"/>
    </location>
</feature>
<dbReference type="Gene3D" id="3.90.70.80">
    <property type="match status" value="1"/>
</dbReference>
<evidence type="ECO:0000256" key="1">
    <source>
        <dbReference type="SAM" id="MobiDB-lite"/>
    </source>
</evidence>
<reference evidence="3" key="1">
    <citation type="submission" date="2022-07" db="EMBL/GenBank/DDBJ databases">
        <title>Genome Sequence of Agrocybe chaxingu.</title>
        <authorList>
            <person name="Buettner E."/>
        </authorList>
    </citation>
    <scope>NUCLEOTIDE SEQUENCE</scope>
    <source>
        <strain evidence="3">MP-N11</strain>
    </source>
</reference>
<dbReference type="InterPro" id="IPR050704">
    <property type="entry name" value="Peptidase_C85-like"/>
</dbReference>